<evidence type="ECO:0000256" key="4">
    <source>
        <dbReference type="ARBA" id="ARBA00023136"/>
    </source>
</evidence>
<evidence type="ECO:0000256" key="6">
    <source>
        <dbReference type="SAM" id="Phobius"/>
    </source>
</evidence>
<keyword evidence="4 6" id="KW-0472">Membrane</keyword>
<keyword evidence="8" id="KW-1185">Reference proteome</keyword>
<protein>
    <submittedName>
        <fullName evidence="7">Isoprenylcysteine carboxyl methyltransferase</fullName>
    </submittedName>
</protein>
<evidence type="ECO:0000313" key="7">
    <source>
        <dbReference type="EMBL" id="ABS06002.1"/>
    </source>
</evidence>
<dbReference type="GO" id="GO:0032259">
    <property type="term" value="P:methylation"/>
    <property type="evidence" value="ECO:0007669"/>
    <property type="project" value="UniProtKB-KW"/>
</dbReference>
<reference evidence="8" key="1">
    <citation type="journal article" date="2008" name="PLoS ONE">
        <title>Survival in nuclear waste, extreme resistance, and potential applications gleaned from the genome sequence of Kineococcus radiotolerans SRS30216.</title>
        <authorList>
            <person name="Bagwell C.E."/>
            <person name="Bhat S."/>
            <person name="Hawkins G.M."/>
            <person name="Smith B.W."/>
            <person name="Biswas T."/>
            <person name="Hoover T.R."/>
            <person name="Saunders E."/>
            <person name="Han C.S."/>
            <person name="Tsodikov O.V."/>
            <person name="Shimkets L.J."/>
        </authorList>
    </citation>
    <scope>NUCLEOTIDE SEQUENCE [LARGE SCALE GENOMIC DNA]</scope>
    <source>
        <strain evidence="8">ATCC BAA-149 / DSM 14245 / SRS30216</strain>
    </source>
</reference>
<feature type="region of interest" description="Disordered" evidence="5">
    <location>
        <begin position="202"/>
        <end position="233"/>
    </location>
</feature>
<dbReference type="InterPro" id="IPR052527">
    <property type="entry name" value="Metal_cation-efflux_comp"/>
</dbReference>
<dbReference type="Pfam" id="PF04191">
    <property type="entry name" value="PEMT"/>
    <property type="match status" value="1"/>
</dbReference>
<dbReference type="RefSeq" id="WP_012002020.1">
    <property type="nucleotide sequence ID" value="NC_009806.1"/>
</dbReference>
<name>A6WGR3_KINRD</name>
<feature type="transmembrane region" description="Helical" evidence="6">
    <location>
        <begin position="147"/>
        <end position="169"/>
    </location>
</feature>
<dbReference type="GO" id="GO:0012505">
    <property type="term" value="C:endomembrane system"/>
    <property type="evidence" value="ECO:0007669"/>
    <property type="project" value="UniProtKB-SubCell"/>
</dbReference>
<feature type="transmembrane region" description="Helical" evidence="6">
    <location>
        <begin position="43"/>
        <end position="67"/>
    </location>
</feature>
<evidence type="ECO:0000256" key="1">
    <source>
        <dbReference type="ARBA" id="ARBA00004127"/>
    </source>
</evidence>
<accession>A6WGR3</accession>
<gene>
    <name evidence="7" type="ordered locus">Krad_4543</name>
</gene>
<dbReference type="InterPro" id="IPR007318">
    <property type="entry name" value="Phopholipid_MeTrfase"/>
</dbReference>
<evidence type="ECO:0000256" key="3">
    <source>
        <dbReference type="ARBA" id="ARBA00022989"/>
    </source>
</evidence>
<feature type="compositionally biased region" description="Basic and acidic residues" evidence="5">
    <location>
        <begin position="205"/>
        <end position="233"/>
    </location>
</feature>
<dbReference type="PANTHER" id="PTHR43847:SF1">
    <property type="entry name" value="BLL3993 PROTEIN"/>
    <property type="match status" value="1"/>
</dbReference>
<dbReference type="AlphaFoldDB" id="A6WGR3"/>
<evidence type="ECO:0000256" key="5">
    <source>
        <dbReference type="SAM" id="MobiDB-lite"/>
    </source>
</evidence>
<comment type="subcellular location">
    <subcellularLocation>
        <location evidence="1">Endomembrane system</location>
        <topology evidence="1">Multi-pass membrane protein</topology>
    </subcellularLocation>
</comment>
<dbReference type="Proteomes" id="UP000001116">
    <property type="component" value="Plasmid pKRAD01"/>
</dbReference>
<dbReference type="Gene3D" id="1.20.120.1630">
    <property type="match status" value="1"/>
</dbReference>
<keyword evidence="7" id="KW-0489">Methyltransferase</keyword>
<feature type="transmembrane region" description="Helical" evidence="6">
    <location>
        <begin position="6"/>
        <end position="23"/>
    </location>
</feature>
<proteinExistence type="predicted"/>
<keyword evidence="7" id="KW-0808">Transferase</keyword>
<dbReference type="EMBL" id="CP000751">
    <property type="protein sequence ID" value="ABS06002.1"/>
    <property type="molecule type" value="Genomic_DNA"/>
</dbReference>
<evidence type="ECO:0000313" key="8">
    <source>
        <dbReference type="Proteomes" id="UP000001116"/>
    </source>
</evidence>
<dbReference type="HOGENOM" id="CLU_065200_7_1_11"/>
<keyword evidence="7" id="KW-0614">Plasmid</keyword>
<dbReference type="GO" id="GO:0008168">
    <property type="term" value="F:methyltransferase activity"/>
    <property type="evidence" value="ECO:0007669"/>
    <property type="project" value="UniProtKB-KW"/>
</dbReference>
<evidence type="ECO:0000256" key="2">
    <source>
        <dbReference type="ARBA" id="ARBA00022692"/>
    </source>
</evidence>
<keyword evidence="2 6" id="KW-0812">Transmembrane</keyword>
<keyword evidence="3 6" id="KW-1133">Transmembrane helix</keyword>
<organism evidence="7 8">
    <name type="scientific">Kineococcus radiotolerans (strain ATCC BAA-149 / DSM 14245 / SRS30216)</name>
    <dbReference type="NCBI Taxonomy" id="266940"/>
    <lineage>
        <taxon>Bacteria</taxon>
        <taxon>Bacillati</taxon>
        <taxon>Actinomycetota</taxon>
        <taxon>Actinomycetes</taxon>
        <taxon>Kineosporiales</taxon>
        <taxon>Kineosporiaceae</taxon>
        <taxon>Kineococcus</taxon>
    </lineage>
</organism>
<dbReference type="KEGG" id="kra:Krad_4543"/>
<sequence>MTALALGLYLVGLLAVFGVRTWLHRRRTGSSGFHGISGPRGSLSWWAGIAFATALLLQLLAALLALLEVLPAPVEPARIARSVGVAGLVLAVAGLMGTLAAQAAMGVSWRIGVDEDERTKLITSGVFAWVRNPVFTAMVTAQLGVGLMVPTVLSLAAVALLVLAVQLQVRGTEEPYLLRTHGQHYASYAARTGRFLPALGRMRSTGHDHGARGEGRRSTSRRPDHHYEIMETT</sequence>
<geneLocation type="plasmid" evidence="7 8">
    <name>pKRAD01</name>
</geneLocation>
<feature type="transmembrane region" description="Helical" evidence="6">
    <location>
        <begin position="79"/>
        <end position="101"/>
    </location>
</feature>
<dbReference type="PANTHER" id="PTHR43847">
    <property type="entry name" value="BLL3993 PROTEIN"/>
    <property type="match status" value="1"/>
</dbReference>
<dbReference type="OrthoDB" id="941586at2"/>